<dbReference type="Pfam" id="PF00078">
    <property type="entry name" value="RVT_1"/>
    <property type="match status" value="1"/>
</dbReference>
<dbReference type="GO" id="GO:0004519">
    <property type="term" value="F:endonuclease activity"/>
    <property type="evidence" value="ECO:0007669"/>
    <property type="project" value="UniProtKB-KW"/>
</dbReference>
<dbReference type="Proteomes" id="UP000682877">
    <property type="component" value="Chromosome 7"/>
</dbReference>
<dbReference type="CDD" id="cd01647">
    <property type="entry name" value="RT_LTR"/>
    <property type="match status" value="1"/>
</dbReference>
<dbReference type="Gene3D" id="3.10.10.10">
    <property type="entry name" value="HIV Type 1 Reverse Transcriptase, subunit A, domain 1"/>
    <property type="match status" value="2"/>
</dbReference>
<keyword evidence="5" id="KW-0378">Hydrolase</keyword>
<dbReference type="Pfam" id="PF17921">
    <property type="entry name" value="Integrase_H2C2"/>
    <property type="match status" value="1"/>
</dbReference>
<dbReference type="PROSITE" id="PS50994">
    <property type="entry name" value="INTEGRASE"/>
    <property type="match status" value="1"/>
</dbReference>
<dbReference type="InterPro" id="IPR041588">
    <property type="entry name" value="Integrase_H2C2"/>
</dbReference>
<dbReference type="SUPFAM" id="SSF56672">
    <property type="entry name" value="DNA/RNA polymerases"/>
    <property type="match status" value="1"/>
</dbReference>
<dbReference type="InterPro" id="IPR050951">
    <property type="entry name" value="Retrovirus_Pol_polyprotein"/>
</dbReference>
<dbReference type="Gene3D" id="3.30.420.10">
    <property type="entry name" value="Ribonuclease H-like superfamily/Ribonuclease H"/>
    <property type="match status" value="1"/>
</dbReference>
<keyword evidence="4" id="KW-0255">Endonuclease</keyword>
<accession>A0A8S2AVH8</accession>
<dbReference type="Pfam" id="PF00665">
    <property type="entry name" value="rve"/>
    <property type="match status" value="1"/>
</dbReference>
<dbReference type="FunFam" id="3.30.70.270:FF:000020">
    <property type="entry name" value="Transposon Tf2-6 polyprotein-like Protein"/>
    <property type="match status" value="1"/>
</dbReference>
<evidence type="ECO:0000259" key="7">
    <source>
        <dbReference type="PROSITE" id="PS50994"/>
    </source>
</evidence>
<dbReference type="GO" id="GO:0015074">
    <property type="term" value="P:DNA integration"/>
    <property type="evidence" value="ECO:0007669"/>
    <property type="project" value="InterPro"/>
</dbReference>
<dbReference type="InterPro" id="IPR001584">
    <property type="entry name" value="Integrase_cat-core"/>
</dbReference>
<dbReference type="InterPro" id="IPR043502">
    <property type="entry name" value="DNA/RNA_pol_sf"/>
</dbReference>
<dbReference type="Gene3D" id="3.30.70.270">
    <property type="match status" value="2"/>
</dbReference>
<evidence type="ECO:0000256" key="2">
    <source>
        <dbReference type="ARBA" id="ARBA00022695"/>
    </source>
</evidence>
<proteinExistence type="predicted"/>
<evidence type="ECO:0000313" key="8">
    <source>
        <dbReference type="EMBL" id="CAE6199319.1"/>
    </source>
</evidence>
<gene>
    <name evidence="8" type="ORF">AARE701A_LOCUS19612</name>
</gene>
<keyword evidence="9" id="KW-1185">Reference proteome</keyword>
<name>A0A8S2AVH8_ARAAE</name>
<dbReference type="GO" id="GO:0016787">
    <property type="term" value="F:hydrolase activity"/>
    <property type="evidence" value="ECO:0007669"/>
    <property type="project" value="UniProtKB-KW"/>
</dbReference>
<dbReference type="GO" id="GO:0003964">
    <property type="term" value="F:RNA-directed DNA polymerase activity"/>
    <property type="evidence" value="ECO:0007669"/>
    <property type="project" value="UniProtKB-KW"/>
</dbReference>
<dbReference type="Gene3D" id="1.10.340.70">
    <property type="match status" value="1"/>
</dbReference>
<evidence type="ECO:0000256" key="4">
    <source>
        <dbReference type="ARBA" id="ARBA00022759"/>
    </source>
</evidence>
<dbReference type="InterPro" id="IPR012337">
    <property type="entry name" value="RNaseH-like_sf"/>
</dbReference>
<evidence type="ECO:0000256" key="5">
    <source>
        <dbReference type="ARBA" id="ARBA00022801"/>
    </source>
</evidence>
<keyword evidence="6" id="KW-0695">RNA-directed DNA polymerase</keyword>
<evidence type="ECO:0000256" key="1">
    <source>
        <dbReference type="ARBA" id="ARBA00022679"/>
    </source>
</evidence>
<dbReference type="PANTHER" id="PTHR37984:SF5">
    <property type="entry name" value="PROTEIN NYNRIN-LIKE"/>
    <property type="match status" value="1"/>
</dbReference>
<protein>
    <recommendedName>
        <fullName evidence="7">Integrase catalytic domain-containing protein</fullName>
    </recommendedName>
</protein>
<evidence type="ECO:0000313" key="9">
    <source>
        <dbReference type="Proteomes" id="UP000682877"/>
    </source>
</evidence>
<dbReference type="PANTHER" id="PTHR37984">
    <property type="entry name" value="PROTEIN CBG26694"/>
    <property type="match status" value="1"/>
</dbReference>
<dbReference type="EMBL" id="LR999457">
    <property type="protein sequence ID" value="CAE6199319.1"/>
    <property type="molecule type" value="Genomic_DNA"/>
</dbReference>
<sequence length="958" mass="110354">MCKEAENPEEYEDLVGKVKKEDILDHIARQTVHPVYSTEILDHILPSDESVIASDDWSELKAPKVDLKPLPKGLRYAFLGQNSTYPVIVSDELNTDQVNLLLTELRKYRRAIGYSLDDIKGISPNLCTHRIHLENESYSSIEPQRRLNPNLKEVVKKEILKLLDAGIIYPISDSTWVSPVHCVPKKGDGYSGFFQIPIHPNDQEKTTFTCPYGTFAYKRMPFGLCNAPATFQRCMTSIFSDLIEETVEVFMDDFSVYGSSFSSCLLNLCRVLKRCEETNLVLNWEKCHFMVREGIVLGHKISERGIEVDKAKVDVMMQLQPPKTVKDIRSFLGHVGFYRRFIKDFSKLARPLTRLLCKETEFTFDEECLTAFKLIKEALVTAPIVQAPNWDYPFEIMCDASDYAVGAVLGQKIDKKLHVIYYASRTMDDAQVRYATTEKELLAVVFAFEKFRSYLVGSKVTVYTDHAALRHIYAKKDTKPRLLRWILLLQEFDMEIVDKKEQLMAFRQLNESSQTLKSLVQVCAMKDKLPWYADYVNYLVSGEEPPNLSSYEKKKFFKDIHHFYWDEPYLYTLCKDKIYRRCVSEDEAEGILLHCHGSAYGGHFATFKTVSKILQAGFWWPTMFRDAQQFISRCDSCQRKGNISRRNEMPQNPILEVEIFDVWGIDFMGPFPSSYGNKYILVAVDYVSKWVEAIASPTNDSRVVLKMFKTIIFPRFGIPRVVISDGGTHFINKVFENLLKKHGVKHKVATPYHPQTSGQVEISNREIKAILEKTVGITRKDWSAKLDDALWAYRTAFKTPIGTTPFNLLYGKSCHLPVELEYKAMWAVKLLNFDIKTAEEKRLIQLNDLNEIRLEAYESSRIYKERTKSFHDKKIISRDFKVGDQVLLFNSRLRLFPGKLKSRWSGPFRVTAVRPYGAITLAGKDGDFTVNGQRLKRYMADQYIPEGTSVPLEEPLNA</sequence>
<dbReference type="InterPro" id="IPR041373">
    <property type="entry name" value="RT_RNaseH"/>
</dbReference>
<keyword evidence="3" id="KW-0540">Nuclease</keyword>
<organism evidence="8 9">
    <name type="scientific">Arabidopsis arenosa</name>
    <name type="common">Sand rock-cress</name>
    <name type="synonym">Cardaminopsis arenosa</name>
    <dbReference type="NCBI Taxonomy" id="38785"/>
    <lineage>
        <taxon>Eukaryota</taxon>
        <taxon>Viridiplantae</taxon>
        <taxon>Streptophyta</taxon>
        <taxon>Embryophyta</taxon>
        <taxon>Tracheophyta</taxon>
        <taxon>Spermatophyta</taxon>
        <taxon>Magnoliopsida</taxon>
        <taxon>eudicotyledons</taxon>
        <taxon>Gunneridae</taxon>
        <taxon>Pentapetalae</taxon>
        <taxon>rosids</taxon>
        <taxon>malvids</taxon>
        <taxon>Brassicales</taxon>
        <taxon>Brassicaceae</taxon>
        <taxon>Camelineae</taxon>
        <taxon>Arabidopsis</taxon>
    </lineage>
</organism>
<feature type="domain" description="Integrase catalytic" evidence="7">
    <location>
        <begin position="649"/>
        <end position="813"/>
    </location>
</feature>
<keyword evidence="1" id="KW-0808">Transferase</keyword>
<evidence type="ECO:0000256" key="6">
    <source>
        <dbReference type="ARBA" id="ARBA00022918"/>
    </source>
</evidence>
<dbReference type="CDD" id="cd09274">
    <property type="entry name" value="RNase_HI_RT_Ty3"/>
    <property type="match status" value="1"/>
</dbReference>
<dbReference type="InterPro" id="IPR036397">
    <property type="entry name" value="RNaseH_sf"/>
</dbReference>
<dbReference type="Pfam" id="PF17917">
    <property type="entry name" value="RT_RNaseH"/>
    <property type="match status" value="1"/>
</dbReference>
<dbReference type="InterPro" id="IPR000477">
    <property type="entry name" value="RT_dom"/>
</dbReference>
<dbReference type="AlphaFoldDB" id="A0A8S2AVH8"/>
<dbReference type="InterPro" id="IPR043128">
    <property type="entry name" value="Rev_trsase/Diguanyl_cyclase"/>
</dbReference>
<keyword evidence="2" id="KW-0548">Nucleotidyltransferase</keyword>
<dbReference type="SUPFAM" id="SSF53098">
    <property type="entry name" value="Ribonuclease H-like"/>
    <property type="match status" value="1"/>
</dbReference>
<evidence type="ECO:0000256" key="3">
    <source>
        <dbReference type="ARBA" id="ARBA00022722"/>
    </source>
</evidence>
<dbReference type="FunFam" id="3.10.20.370:FF:000001">
    <property type="entry name" value="Retrovirus-related Pol polyprotein from transposon 17.6-like protein"/>
    <property type="match status" value="1"/>
</dbReference>
<reference evidence="8" key="1">
    <citation type="submission" date="2021-01" db="EMBL/GenBank/DDBJ databases">
        <authorList>
            <person name="Bezrukov I."/>
        </authorList>
    </citation>
    <scope>NUCLEOTIDE SEQUENCE</scope>
</reference>
<dbReference type="GO" id="GO:0003676">
    <property type="term" value="F:nucleic acid binding"/>
    <property type="evidence" value="ECO:0007669"/>
    <property type="project" value="InterPro"/>
</dbReference>